<dbReference type="PANTHER" id="PTHR30619:SF1">
    <property type="entry name" value="RECOMBINATION PROTEIN 2"/>
    <property type="match status" value="1"/>
</dbReference>
<evidence type="ECO:0000259" key="8">
    <source>
        <dbReference type="Pfam" id="PF03772"/>
    </source>
</evidence>
<evidence type="ECO:0000256" key="7">
    <source>
        <dbReference type="SAM" id="Phobius"/>
    </source>
</evidence>
<feature type="transmembrane region" description="Helical" evidence="7">
    <location>
        <begin position="120"/>
        <end position="138"/>
    </location>
</feature>
<dbReference type="AlphaFoldDB" id="A0A317PQB7"/>
<evidence type="ECO:0000259" key="9">
    <source>
        <dbReference type="Pfam" id="PF13567"/>
    </source>
</evidence>
<evidence type="ECO:0000256" key="4">
    <source>
        <dbReference type="ARBA" id="ARBA00022989"/>
    </source>
</evidence>
<feature type="domain" description="DUF4131" evidence="9">
    <location>
        <begin position="95"/>
        <end position="244"/>
    </location>
</feature>
<feature type="transmembrane region" description="Helical" evidence="7">
    <location>
        <begin position="355"/>
        <end position="373"/>
    </location>
</feature>
<feature type="transmembrane region" description="Helical" evidence="7">
    <location>
        <begin position="458"/>
        <end position="479"/>
    </location>
</feature>
<evidence type="ECO:0000256" key="2">
    <source>
        <dbReference type="ARBA" id="ARBA00022475"/>
    </source>
</evidence>
<comment type="caution">
    <text evidence="10">The sequence shown here is derived from an EMBL/GenBank/DDBJ whole genome shotgun (WGS) entry which is preliminary data.</text>
</comment>
<feature type="transmembrane region" description="Helical" evidence="7">
    <location>
        <begin position="491"/>
        <end position="521"/>
    </location>
</feature>
<reference evidence="10 11" key="1">
    <citation type="submission" date="2018-05" db="EMBL/GenBank/DDBJ databases">
        <title>Genomic Encyclopedia of Type Strains, Phase IV (KMG-IV): sequencing the most valuable type-strain genomes for metagenomic binning, comparative biology and taxonomic classification.</title>
        <authorList>
            <person name="Goeker M."/>
        </authorList>
    </citation>
    <scope>NUCLEOTIDE SEQUENCE [LARGE SCALE GENOMIC DNA]</scope>
    <source>
        <strain evidence="10 11">DSM 16791</strain>
    </source>
</reference>
<feature type="compositionally biased region" description="Low complexity" evidence="6">
    <location>
        <begin position="665"/>
        <end position="674"/>
    </location>
</feature>
<evidence type="ECO:0000313" key="10">
    <source>
        <dbReference type="EMBL" id="PWW03688.1"/>
    </source>
</evidence>
<accession>A0A317PQB7</accession>
<feature type="domain" description="ComEC/Rec2-related protein" evidence="8">
    <location>
        <begin position="293"/>
        <end position="579"/>
    </location>
</feature>
<keyword evidence="2" id="KW-1003">Cell membrane</keyword>
<dbReference type="RefSeq" id="WP_110030211.1">
    <property type="nucleotide sequence ID" value="NZ_QGTR01000001.1"/>
</dbReference>
<feature type="region of interest" description="Disordered" evidence="6">
    <location>
        <begin position="864"/>
        <end position="886"/>
    </location>
</feature>
<keyword evidence="3 7" id="KW-0812">Transmembrane</keyword>
<keyword evidence="4 7" id="KW-1133">Transmembrane helix</keyword>
<dbReference type="GO" id="GO:0005886">
    <property type="term" value="C:plasma membrane"/>
    <property type="evidence" value="ECO:0007669"/>
    <property type="project" value="UniProtKB-SubCell"/>
</dbReference>
<feature type="transmembrane region" description="Helical" evidence="7">
    <location>
        <begin position="380"/>
        <end position="398"/>
    </location>
</feature>
<keyword evidence="5 7" id="KW-0472">Membrane</keyword>
<proteinExistence type="predicted"/>
<dbReference type="NCBIfam" id="TIGR00360">
    <property type="entry name" value="ComEC_N-term"/>
    <property type="match status" value="1"/>
</dbReference>
<evidence type="ECO:0000313" key="11">
    <source>
        <dbReference type="Proteomes" id="UP000246352"/>
    </source>
</evidence>
<evidence type="ECO:0000256" key="1">
    <source>
        <dbReference type="ARBA" id="ARBA00004651"/>
    </source>
</evidence>
<evidence type="ECO:0000256" key="5">
    <source>
        <dbReference type="ARBA" id="ARBA00023136"/>
    </source>
</evidence>
<dbReference type="PANTHER" id="PTHR30619">
    <property type="entry name" value="DNA INTERNALIZATION/COMPETENCE PROTEIN COMEC/REC2"/>
    <property type="match status" value="1"/>
</dbReference>
<dbReference type="InterPro" id="IPR052159">
    <property type="entry name" value="Competence_DNA_uptake"/>
</dbReference>
<dbReference type="InterPro" id="IPR025405">
    <property type="entry name" value="DUF4131"/>
</dbReference>
<feature type="transmembrane region" description="Helical" evidence="7">
    <location>
        <begin position="96"/>
        <end position="114"/>
    </location>
</feature>
<sequence length="886" mass="91853">MSEPALQHEDRAAASIAMPEPLFMPPQAALPQRLPARLTPLPMQARGVSLRTRAARMLTAGLEAERGHGQLFLWLPVAAGVGAAASFALPFDPSVAALAAAFALMTAITLHAGLRSAVHLPLALLLAAACGGALAAALQARGAPTLLDSDVTTAITGRVEMRDIDADGRVRYLIALEATEAPEIRRPPERVRLVARTGHEPLPIGARLKARARLSALSGPALPRGYDFAFSALQNGIGAYGFLFEAPVELPATAASAGWVLRSVEYARALRDRIAGRIRSVLPGDAGAIAATLAVSDRRGISPEVVDHLRATGLAHILAISGLHMALAAGTLYVGLRRLMALFPSVVESWPVKKIAASGALVAATVYLVLSGASVPTQRAWIMLVIMLVAVLLDRPALTMRNVAIAALVIIVISPSAVAGPGFQMSFAATAALIAAYGGWAGRAERSERSGGAKGFGLLRGAIGFIAGLLVTSLVAGIATGLFSTHHFHRIAAWGTLANLLAMPLMTLVIMPAGLVALLLMPFGLDAWPLKLMGLGLEGVIAAAAWVDSLGGDVVVGQVPLPATATAAAGFLVLVLMRGRLRFAGVLLAALGAMLTLSPFRQAPPDIVIGEDGRLIALLGEGTLASNAERPSAFVFEQWQRALRAPTHEPPVMVRLPRQIDSGDSPVAAAGAASDPPPAGRASIKRAPVNTAPVNGELARSALVEDAAALRAQRIEAQRTLRDLLGHARGAAGRFACRDRGNCVAVLRDTVIAAVDDGAAIGPACDMANLVVVGFPARIDSCRSGAVLVTARTLRRSGALAIRLLPGEARDPADGITSPTMAAAATGRRGKASFAITASLAGVVRPWTIQRYYDWRSGVYETGGATPQDARPNEIGPLEGGPGVLE</sequence>
<dbReference type="InterPro" id="IPR004477">
    <property type="entry name" value="ComEC_N"/>
</dbReference>
<evidence type="ECO:0000256" key="3">
    <source>
        <dbReference type="ARBA" id="ARBA00022692"/>
    </source>
</evidence>
<gene>
    <name evidence="10" type="ORF">DFR52_101374</name>
</gene>
<evidence type="ECO:0000256" key="6">
    <source>
        <dbReference type="SAM" id="MobiDB-lite"/>
    </source>
</evidence>
<dbReference type="OrthoDB" id="9790149at2"/>
<feature type="transmembrane region" description="Helical" evidence="7">
    <location>
        <begin position="71"/>
        <end position="89"/>
    </location>
</feature>
<dbReference type="Pfam" id="PF03772">
    <property type="entry name" value="Competence"/>
    <property type="match status" value="1"/>
</dbReference>
<dbReference type="Proteomes" id="UP000246352">
    <property type="component" value="Unassembled WGS sequence"/>
</dbReference>
<keyword evidence="11" id="KW-1185">Reference proteome</keyword>
<feature type="transmembrane region" description="Helical" evidence="7">
    <location>
        <begin position="314"/>
        <end position="335"/>
    </location>
</feature>
<dbReference type="EMBL" id="QGTR01000001">
    <property type="protein sequence ID" value="PWW03688.1"/>
    <property type="molecule type" value="Genomic_DNA"/>
</dbReference>
<protein>
    <submittedName>
        <fullName evidence="10">ComEC/Rec2-related protein</fullName>
    </submittedName>
</protein>
<name>A0A317PQB7_9HYPH</name>
<comment type="subcellular location">
    <subcellularLocation>
        <location evidence="1">Cell membrane</location>
        <topology evidence="1">Multi-pass membrane protein</topology>
    </subcellularLocation>
</comment>
<feature type="region of interest" description="Disordered" evidence="6">
    <location>
        <begin position="665"/>
        <end position="684"/>
    </location>
</feature>
<feature type="transmembrane region" description="Helical" evidence="7">
    <location>
        <begin position="559"/>
        <end position="576"/>
    </location>
</feature>
<dbReference type="Pfam" id="PF13567">
    <property type="entry name" value="DUF4131"/>
    <property type="match status" value="1"/>
</dbReference>
<organism evidence="10 11">
    <name type="scientific">Hoeflea marina</name>
    <dbReference type="NCBI Taxonomy" id="274592"/>
    <lineage>
        <taxon>Bacteria</taxon>
        <taxon>Pseudomonadati</taxon>
        <taxon>Pseudomonadota</taxon>
        <taxon>Alphaproteobacteria</taxon>
        <taxon>Hyphomicrobiales</taxon>
        <taxon>Rhizobiaceae</taxon>
        <taxon>Hoeflea</taxon>
    </lineage>
</organism>
<feature type="transmembrane region" description="Helical" evidence="7">
    <location>
        <begin position="583"/>
        <end position="600"/>
    </location>
</feature>
<feature type="transmembrane region" description="Helical" evidence="7">
    <location>
        <begin position="404"/>
        <end position="437"/>
    </location>
</feature>